<gene>
    <name evidence="1" type="ORF">TPC1_16415</name>
</gene>
<sequence length="230" mass="27318">NYSALHKYFGQLEFLLMKYGKFTFKSNIINNNFLMSRPIPHEFNSVQNYAQKNQFYVYMPTYKKIGYQQQSSIYFLVSHSITRFSPQQPGILYNIRVMSCKNLKRVPRFAFYCYDKLQYLNAKLEHVGKYSFQGCVNLEYVNLSRVKTIPDHCFSNCHKLRNQILHATKIEEKAFENCYNMEFVQALLLKKCEIDAFLNTNCQIQTNFKGLIVDAEKIQCINKQEFKYLK</sequence>
<reference evidence="1" key="1">
    <citation type="submission" date="2015-07" db="EMBL/GenBank/DDBJ databases">
        <title>Adaptation to a free-living lifestyle via gene acquisitions in the diplomonad Trepomonas sp. PC1.</title>
        <authorList>
            <person name="Xu F."/>
            <person name="Jerlstrom-Hultqvist J."/>
            <person name="Kolisko M."/>
            <person name="Simpson A.G.B."/>
            <person name="Roger A.J."/>
            <person name="Svard S.G."/>
            <person name="Andersson J.O."/>
        </authorList>
    </citation>
    <scope>NUCLEOTIDE SEQUENCE</scope>
    <source>
        <strain evidence="1">PC1</strain>
    </source>
</reference>
<accession>A0A146K4J5</accession>
<dbReference type="Gene3D" id="3.80.10.10">
    <property type="entry name" value="Ribonuclease Inhibitor"/>
    <property type="match status" value="1"/>
</dbReference>
<evidence type="ECO:0000313" key="1">
    <source>
        <dbReference type="EMBL" id="JAP91840.1"/>
    </source>
</evidence>
<dbReference type="EMBL" id="GDID01004766">
    <property type="protein sequence ID" value="JAP91840.1"/>
    <property type="molecule type" value="Transcribed_RNA"/>
</dbReference>
<feature type="non-terminal residue" evidence="1">
    <location>
        <position position="1"/>
    </location>
</feature>
<dbReference type="InterPro" id="IPR032675">
    <property type="entry name" value="LRR_dom_sf"/>
</dbReference>
<proteinExistence type="predicted"/>
<feature type="non-terminal residue" evidence="1">
    <location>
        <position position="230"/>
    </location>
</feature>
<organism evidence="1">
    <name type="scientific">Trepomonas sp. PC1</name>
    <dbReference type="NCBI Taxonomy" id="1076344"/>
    <lineage>
        <taxon>Eukaryota</taxon>
        <taxon>Metamonada</taxon>
        <taxon>Diplomonadida</taxon>
        <taxon>Hexamitidae</taxon>
        <taxon>Hexamitinae</taxon>
        <taxon>Trepomonas</taxon>
    </lineage>
</organism>
<dbReference type="InterPro" id="IPR026906">
    <property type="entry name" value="LRR_5"/>
</dbReference>
<dbReference type="SUPFAM" id="SSF52058">
    <property type="entry name" value="L domain-like"/>
    <property type="match status" value="1"/>
</dbReference>
<protein>
    <submittedName>
        <fullName evidence="1">Leucine rich repeats-containing protein</fullName>
    </submittedName>
</protein>
<name>A0A146K4J5_9EUKA</name>
<dbReference type="Pfam" id="PF13306">
    <property type="entry name" value="LRR_5"/>
    <property type="match status" value="1"/>
</dbReference>
<dbReference type="AlphaFoldDB" id="A0A146K4J5"/>